<feature type="compositionally biased region" description="Low complexity" evidence="3">
    <location>
        <begin position="40"/>
        <end position="55"/>
    </location>
</feature>
<proteinExistence type="inferred from homology"/>
<name>A0A401S9F9_CHIPU</name>
<dbReference type="Gene3D" id="1.25.10.10">
    <property type="entry name" value="Leucine-rich Repeat Variant"/>
    <property type="match status" value="1"/>
</dbReference>
<dbReference type="OrthoDB" id="9999654at2759"/>
<protein>
    <recommendedName>
        <fullName evidence="4">FAM65 N-terminal domain-containing protein</fullName>
    </recommendedName>
</protein>
<reference evidence="5 6" key="1">
    <citation type="journal article" date="2018" name="Nat. Ecol. Evol.">
        <title>Shark genomes provide insights into elasmobranch evolution and the origin of vertebrates.</title>
        <authorList>
            <person name="Hara Y"/>
            <person name="Yamaguchi K"/>
            <person name="Onimaru K"/>
            <person name="Kadota M"/>
            <person name="Koyanagi M"/>
            <person name="Keeley SD"/>
            <person name="Tatsumi K"/>
            <person name="Tanaka K"/>
            <person name="Motone F"/>
            <person name="Kageyama Y"/>
            <person name="Nozu R"/>
            <person name="Adachi N"/>
            <person name="Nishimura O"/>
            <person name="Nakagawa R"/>
            <person name="Tanegashima C"/>
            <person name="Kiyatake I"/>
            <person name="Matsumoto R"/>
            <person name="Murakumo K"/>
            <person name="Nishida K"/>
            <person name="Terakita A"/>
            <person name="Kuratani S"/>
            <person name="Sato K"/>
            <person name="Hyodo S Kuraku.S."/>
        </authorList>
    </citation>
    <scope>NUCLEOTIDE SEQUENCE [LARGE SCALE GENOMIC DNA]</scope>
</reference>
<evidence type="ECO:0000256" key="2">
    <source>
        <dbReference type="SAM" id="Coils"/>
    </source>
</evidence>
<evidence type="ECO:0000313" key="5">
    <source>
        <dbReference type="EMBL" id="GCC27004.1"/>
    </source>
</evidence>
<dbReference type="PANTHER" id="PTHR15829:SF15">
    <property type="entry name" value="RIPOR FAMILY MEMBER 3"/>
    <property type="match status" value="1"/>
</dbReference>
<feature type="region of interest" description="Disordered" evidence="3">
    <location>
        <begin position="38"/>
        <end position="78"/>
    </location>
</feature>
<evidence type="ECO:0000259" key="4">
    <source>
        <dbReference type="Pfam" id="PF15903"/>
    </source>
</evidence>
<dbReference type="InterPro" id="IPR031780">
    <property type="entry name" value="FAM65_N"/>
</dbReference>
<dbReference type="PANTHER" id="PTHR15829">
    <property type="entry name" value="PROTEIN KINASE PKN/PRK1, EFFECTOR"/>
    <property type="match status" value="1"/>
</dbReference>
<organism evidence="5 6">
    <name type="scientific">Chiloscyllium punctatum</name>
    <name type="common">Brownbanded bambooshark</name>
    <name type="synonym">Hemiscyllium punctatum</name>
    <dbReference type="NCBI Taxonomy" id="137246"/>
    <lineage>
        <taxon>Eukaryota</taxon>
        <taxon>Metazoa</taxon>
        <taxon>Chordata</taxon>
        <taxon>Craniata</taxon>
        <taxon>Vertebrata</taxon>
        <taxon>Chondrichthyes</taxon>
        <taxon>Elasmobranchii</taxon>
        <taxon>Galeomorphii</taxon>
        <taxon>Galeoidea</taxon>
        <taxon>Orectolobiformes</taxon>
        <taxon>Hemiscylliidae</taxon>
        <taxon>Chiloscyllium</taxon>
    </lineage>
</organism>
<dbReference type="Pfam" id="PF15903">
    <property type="entry name" value="PL48"/>
    <property type="match status" value="1"/>
</dbReference>
<feature type="compositionally biased region" description="Polar residues" evidence="3">
    <location>
        <begin position="61"/>
        <end position="74"/>
    </location>
</feature>
<dbReference type="InterPro" id="IPR016024">
    <property type="entry name" value="ARM-type_fold"/>
</dbReference>
<dbReference type="OMA" id="ELDYLCG"/>
<feature type="domain" description="FAM65 N-terminal" evidence="4">
    <location>
        <begin position="26"/>
        <end position="364"/>
    </location>
</feature>
<evidence type="ECO:0000313" key="6">
    <source>
        <dbReference type="Proteomes" id="UP000287033"/>
    </source>
</evidence>
<dbReference type="AlphaFoldDB" id="A0A401S9F9"/>
<feature type="coiled-coil region" evidence="2">
    <location>
        <begin position="87"/>
        <end position="114"/>
    </location>
</feature>
<keyword evidence="2" id="KW-0175">Coiled coil</keyword>
<evidence type="ECO:0000256" key="1">
    <source>
        <dbReference type="ARBA" id="ARBA00005744"/>
    </source>
</evidence>
<dbReference type="EMBL" id="BEZZ01000146">
    <property type="protein sequence ID" value="GCC27004.1"/>
    <property type="molecule type" value="Genomic_DNA"/>
</dbReference>
<dbReference type="InterPro" id="IPR011989">
    <property type="entry name" value="ARM-like"/>
</dbReference>
<sequence length="989" mass="112848">MGIVPKSLGIMSVKLHFVSPADSSGINRSRSFTMHIKRTQVSSVSRSSPRSQLPSIKSTRKYASSQKNSNSMEPQPNRVEKICKSLRKGLNEYLETHQNELDLLNMQQKDMKRNSRLAFLYDLDKQIRTTERYIRKLEFHISKIEELYESYFIQWRLRNGASNMKQAYTVTPSTKGSRETLLKINRNYKECTEDMCTIERTLEVLLGEFHIRMKGLIGFARLCPGDHYEVLIKYGRQRWKLKGKIDADDRQTWDEEEMAFLPHINEDIEIKVAEMKGLMTVLVGAVTCESADFFSAQPQIMIVDITDLGTIKLQLEITWDPFDNDDISVTSGSISRFSLPSRKGSMYNWTPPSTPSFREKYLSHIGQEDTLPLLYHETKGHFIFNQLGNGHHNTNLSSVPENEKFYNYANTDERRNSHCTNNTFAIQDPSMELSYSLQGGIPTERAVPSPNVELTYPKQKDSIPNKQFQSCSATAKSALHIKPHFKLQQSTGKSAEWNSTGHIRNADLTKPLGPQRTLTVFSTQRDSTLMSSGKNIRMEFISVNIGTILQEILIILRTDQRNHKELQRLEQQILHFRDFLKREAKDSSSASTVSLTVETVLESFNFLNTDSSEDNLSCSGSIRIKDERYGTYNKGNICQHALTKNGDLEVKAPRTLALTSENVCLDQVLLTHLQVCKRLLQRFTSTGCAPVLQSYILEELSQQILILETLALICEKSQNIKSVEEVIPKSKLCKSVQSFWSKCMEIDSVLYSSAERFLAQLRNCYTQKVAARHPGQTERVFRTLLYQIVSCCELLLCPNVSEEIVTVFQFFNYLKKYNITQLGTHLTRLAKEVFLPEALQTTQKMKTLKKLKDKLVSELQPLHQTLQSICILQLDENPKIAQTATSFLRSASANNIFRAKALAYYTDTLKEKDTQLQRAACIALKQLKAVESIEQIASLCHSQTANIRDTAKETLQSFGEKGRLAFEKVDILWYEEGMNQNSTTEITIL</sequence>
<gene>
    <name evidence="5" type="ORF">chiPu_0005425</name>
</gene>
<comment type="similarity">
    <text evidence="1">Belongs to the RIPOR family.</text>
</comment>
<evidence type="ECO:0000256" key="3">
    <source>
        <dbReference type="SAM" id="MobiDB-lite"/>
    </source>
</evidence>
<accession>A0A401S9F9</accession>
<dbReference type="STRING" id="137246.A0A401S9F9"/>
<dbReference type="SUPFAM" id="SSF48371">
    <property type="entry name" value="ARM repeat"/>
    <property type="match status" value="1"/>
</dbReference>
<dbReference type="InterPro" id="IPR026136">
    <property type="entry name" value="RIPOR3"/>
</dbReference>
<keyword evidence="6" id="KW-1185">Reference proteome</keyword>
<comment type="caution">
    <text evidence="5">The sequence shown here is derived from an EMBL/GenBank/DDBJ whole genome shotgun (WGS) entry which is preliminary data.</text>
</comment>
<dbReference type="Proteomes" id="UP000287033">
    <property type="component" value="Unassembled WGS sequence"/>
</dbReference>